<dbReference type="InterPro" id="IPR023696">
    <property type="entry name" value="Ureohydrolase_dom_sf"/>
</dbReference>
<dbReference type="GO" id="GO:0030145">
    <property type="term" value="F:manganese ion binding"/>
    <property type="evidence" value="ECO:0007669"/>
    <property type="project" value="TreeGrafter"/>
</dbReference>
<dbReference type="SUPFAM" id="SSF52768">
    <property type="entry name" value="Arginase/deacetylase"/>
    <property type="match status" value="1"/>
</dbReference>
<dbReference type="GO" id="GO:0005737">
    <property type="term" value="C:cytoplasm"/>
    <property type="evidence" value="ECO:0007669"/>
    <property type="project" value="TreeGrafter"/>
</dbReference>
<proteinExistence type="inferred from homology"/>
<keyword evidence="1" id="KW-0479">Metal-binding</keyword>
<dbReference type="RefSeq" id="WP_127153913.1">
    <property type="nucleotide sequence ID" value="NZ_CP029042.1"/>
</dbReference>
<evidence type="ECO:0000313" key="5">
    <source>
        <dbReference type="EMBL" id="AZS75138.1"/>
    </source>
</evidence>
<evidence type="ECO:0000313" key="6">
    <source>
        <dbReference type="Proteomes" id="UP000275579"/>
    </source>
</evidence>
<dbReference type="Proteomes" id="UP000275579">
    <property type="component" value="Chromosome"/>
</dbReference>
<keyword evidence="3" id="KW-0464">Manganese</keyword>
<reference evidence="5 6" key="1">
    <citation type="submission" date="2018-04" db="EMBL/GenBank/DDBJ databases">
        <title>Complete genome sequences of Streptomyces lydicus strain WYEC and characterization of antagonistic properties of biological control agents.</title>
        <authorList>
            <person name="Mariita R.M."/>
            <person name="Sello J.K."/>
        </authorList>
    </citation>
    <scope>NUCLEOTIDE SEQUENCE [LARGE SCALE GENOMIC DNA]</scope>
    <source>
        <strain evidence="5 6">WYEC 108</strain>
    </source>
</reference>
<dbReference type="InterPro" id="IPR006035">
    <property type="entry name" value="Ureohydrolase"/>
</dbReference>
<comment type="similarity">
    <text evidence="4">Belongs to the arginase family.</text>
</comment>
<dbReference type="PANTHER" id="PTHR43782">
    <property type="entry name" value="ARGINASE"/>
    <property type="match status" value="1"/>
</dbReference>
<dbReference type="PANTHER" id="PTHR43782:SF3">
    <property type="entry name" value="ARGINASE"/>
    <property type="match status" value="1"/>
</dbReference>
<dbReference type="Pfam" id="PF00491">
    <property type="entry name" value="Arginase"/>
    <property type="match status" value="1"/>
</dbReference>
<evidence type="ECO:0000256" key="4">
    <source>
        <dbReference type="PROSITE-ProRule" id="PRU00742"/>
    </source>
</evidence>
<protein>
    <submittedName>
        <fullName evidence="5">Arginase</fullName>
    </submittedName>
</protein>
<dbReference type="EMBL" id="CP029042">
    <property type="protein sequence ID" value="AZS75138.1"/>
    <property type="molecule type" value="Genomic_DNA"/>
</dbReference>
<dbReference type="AlphaFoldDB" id="A0A3S9YJV2"/>
<name>A0A3S9YJV2_9ACTN</name>
<accession>A0A3S9YJV2</accession>
<dbReference type="CDD" id="cd09999">
    <property type="entry name" value="Arginase-like_1"/>
    <property type="match status" value="1"/>
</dbReference>
<evidence type="ECO:0000256" key="3">
    <source>
        <dbReference type="ARBA" id="ARBA00023211"/>
    </source>
</evidence>
<dbReference type="Gene3D" id="3.40.800.10">
    <property type="entry name" value="Ureohydrolase domain"/>
    <property type="match status" value="1"/>
</dbReference>
<organism evidence="5 6">
    <name type="scientific">Streptomyces lydicus</name>
    <dbReference type="NCBI Taxonomy" id="47763"/>
    <lineage>
        <taxon>Bacteria</taxon>
        <taxon>Bacillati</taxon>
        <taxon>Actinomycetota</taxon>
        <taxon>Actinomycetes</taxon>
        <taxon>Kitasatosporales</taxon>
        <taxon>Streptomycetaceae</taxon>
        <taxon>Streptomyces</taxon>
    </lineage>
</organism>
<evidence type="ECO:0000256" key="2">
    <source>
        <dbReference type="ARBA" id="ARBA00022801"/>
    </source>
</evidence>
<dbReference type="GO" id="GO:0004053">
    <property type="term" value="F:arginase activity"/>
    <property type="evidence" value="ECO:0007669"/>
    <property type="project" value="TreeGrafter"/>
</dbReference>
<evidence type="ECO:0000256" key="1">
    <source>
        <dbReference type="ARBA" id="ARBA00022723"/>
    </source>
</evidence>
<keyword evidence="2" id="KW-0378">Hydrolase</keyword>
<sequence>MRRTVLIDAPSNLGLRPPAPGTVPGCYKLAGALREQGLLRRLGALEGGVVVPPRYDLGEWEEGDGDFNAAALAAYTSRLATRIEGHVGSGDFPVVLGGDCSILLGAVLALRRLGRYGVAYLDGHGDFRHPGNTAVSGPVGAAAGEGVAQITGRGQADLTDLDGLRPYVRDEDVCVLGIRDADEDQEELTGLGIRHAPVGEIRRRGPEAVAREVLTHFQRSPLDGFWIHLDADVLDPSVMPAVDSPDPGGLLTDELRSLLGPLAASPRCAGINVTIYDPDRDPEGTGAALLAELLESVFAQP</sequence>
<dbReference type="PROSITE" id="PS51409">
    <property type="entry name" value="ARGINASE_2"/>
    <property type="match status" value="1"/>
</dbReference>
<gene>
    <name evidence="5" type="ORF">DDE74_33250</name>
</gene>
<dbReference type="PRINTS" id="PR00116">
    <property type="entry name" value="ARGINASE"/>
</dbReference>